<dbReference type="AlphaFoldDB" id="A0A6J6I3E2"/>
<sequence>MSKPTGRMKFGTFISPVHSSRKSPTLALQRDVELIEHMDRLGFDEAWMGEHHSTGWEFVASPDVFLSYVAARTTRIKLGAGVVSLPYHHPFNVAERFMMLDHLSHGRIMLGVGPGALPYDAEAMGISTLNTREMMEQSVEAIMALIRGERVTMKTDWFELNGAALQLKPYNGKDIDVAIAATISPNGPRLAGRLGATLLSMNATQQAGFNVLAEHWDIMEEQAERYGTPVSRDQWRMVGPMYIAETEEQAYADVEQGIQEWAYYMKDVSTLPILPASGLVDGSWAKTLVASGFAIIGTPQMAIAQIERLYEQAGGFGTYLLWAHEWANRVNTLKSYELFANEVIPHFTGSTEWMIKAEEYAIQRRPDLTPGVAAAREKARQQFADERAADPNYKPKSGE</sequence>
<evidence type="ECO:0000256" key="3">
    <source>
        <dbReference type="ARBA" id="ARBA00023033"/>
    </source>
</evidence>
<name>A0A6J6I3E2_9ZZZZ</name>
<dbReference type="SUPFAM" id="SSF51679">
    <property type="entry name" value="Bacterial luciferase-like"/>
    <property type="match status" value="1"/>
</dbReference>
<evidence type="ECO:0000256" key="2">
    <source>
        <dbReference type="ARBA" id="ARBA00023002"/>
    </source>
</evidence>
<dbReference type="GO" id="GO:0004497">
    <property type="term" value="F:monooxygenase activity"/>
    <property type="evidence" value="ECO:0007669"/>
    <property type="project" value="UniProtKB-KW"/>
</dbReference>
<dbReference type="EMBL" id="CAFBMO010000066">
    <property type="protein sequence ID" value="CAB4914223.1"/>
    <property type="molecule type" value="Genomic_DNA"/>
</dbReference>
<dbReference type="Gene3D" id="3.20.20.30">
    <property type="entry name" value="Luciferase-like domain"/>
    <property type="match status" value="1"/>
</dbReference>
<dbReference type="PANTHER" id="PTHR30137">
    <property type="entry name" value="LUCIFERASE-LIKE MONOOXYGENASE"/>
    <property type="match status" value="1"/>
</dbReference>
<dbReference type="InterPro" id="IPR050766">
    <property type="entry name" value="Bact_Lucif_Oxidored"/>
</dbReference>
<dbReference type="EMBL" id="CAEZVB010000030">
    <property type="protein sequence ID" value="CAB4620952.1"/>
    <property type="molecule type" value="Genomic_DNA"/>
</dbReference>
<evidence type="ECO:0000259" key="5">
    <source>
        <dbReference type="Pfam" id="PF00296"/>
    </source>
</evidence>
<dbReference type="InterPro" id="IPR036661">
    <property type="entry name" value="Luciferase-like_sf"/>
</dbReference>
<dbReference type="InterPro" id="IPR011251">
    <property type="entry name" value="Luciferase-like_dom"/>
</dbReference>
<reference evidence="6" key="1">
    <citation type="submission" date="2020-05" db="EMBL/GenBank/DDBJ databases">
        <authorList>
            <person name="Chiriac C."/>
            <person name="Salcher M."/>
            <person name="Ghai R."/>
            <person name="Kavagutti S V."/>
        </authorList>
    </citation>
    <scope>NUCLEOTIDE SEQUENCE</scope>
</reference>
<feature type="domain" description="Luciferase-like" evidence="5">
    <location>
        <begin position="8"/>
        <end position="314"/>
    </location>
</feature>
<dbReference type="GO" id="GO:0016705">
    <property type="term" value="F:oxidoreductase activity, acting on paired donors, with incorporation or reduction of molecular oxygen"/>
    <property type="evidence" value="ECO:0007669"/>
    <property type="project" value="InterPro"/>
</dbReference>
<dbReference type="Pfam" id="PF00296">
    <property type="entry name" value="Bac_luciferase"/>
    <property type="match status" value="1"/>
</dbReference>
<feature type="compositionally biased region" description="Basic and acidic residues" evidence="4">
    <location>
        <begin position="375"/>
        <end position="389"/>
    </location>
</feature>
<keyword evidence="1" id="KW-0285">Flavoprotein</keyword>
<feature type="region of interest" description="Disordered" evidence="4">
    <location>
        <begin position="373"/>
        <end position="399"/>
    </location>
</feature>
<accession>A0A6J6I3E2</accession>
<evidence type="ECO:0000313" key="7">
    <source>
        <dbReference type="EMBL" id="CAB4914223.1"/>
    </source>
</evidence>
<organism evidence="6">
    <name type="scientific">freshwater metagenome</name>
    <dbReference type="NCBI Taxonomy" id="449393"/>
    <lineage>
        <taxon>unclassified sequences</taxon>
        <taxon>metagenomes</taxon>
        <taxon>ecological metagenomes</taxon>
    </lineage>
</organism>
<protein>
    <submittedName>
        <fullName evidence="6">Unannotated protein</fullName>
    </submittedName>
</protein>
<keyword evidence="3" id="KW-0503">Monooxygenase</keyword>
<evidence type="ECO:0000313" key="6">
    <source>
        <dbReference type="EMBL" id="CAB4620952.1"/>
    </source>
</evidence>
<evidence type="ECO:0000256" key="1">
    <source>
        <dbReference type="ARBA" id="ARBA00022630"/>
    </source>
</evidence>
<gene>
    <name evidence="6" type="ORF">UFOPK1908_00782</name>
    <name evidence="7" type="ORF">UFOPK3576_01327</name>
</gene>
<evidence type="ECO:0000256" key="4">
    <source>
        <dbReference type="SAM" id="MobiDB-lite"/>
    </source>
</evidence>
<proteinExistence type="predicted"/>
<dbReference type="GO" id="GO:0005829">
    <property type="term" value="C:cytosol"/>
    <property type="evidence" value="ECO:0007669"/>
    <property type="project" value="TreeGrafter"/>
</dbReference>
<keyword evidence="2" id="KW-0560">Oxidoreductase</keyword>
<dbReference type="PANTHER" id="PTHR30137:SF16">
    <property type="entry name" value="BLL0895 PROTEIN"/>
    <property type="match status" value="1"/>
</dbReference>